<dbReference type="InterPro" id="IPR013087">
    <property type="entry name" value="Znf_C2H2_type"/>
</dbReference>
<organism evidence="2 3">
    <name type="scientific">Cerrena zonata</name>
    <dbReference type="NCBI Taxonomy" id="2478898"/>
    <lineage>
        <taxon>Eukaryota</taxon>
        <taxon>Fungi</taxon>
        <taxon>Dikarya</taxon>
        <taxon>Basidiomycota</taxon>
        <taxon>Agaricomycotina</taxon>
        <taxon>Agaricomycetes</taxon>
        <taxon>Polyporales</taxon>
        <taxon>Cerrenaceae</taxon>
        <taxon>Cerrena</taxon>
    </lineage>
</organism>
<sequence length="410" mass="48001">MTNRFLHDEDRIRSLLPYTGRVKRLFYSDLKSEKDLSKLTLLHKLIKGPLLPNLKNLYLDIRCWPLAPTESSVLFGPNLMILELTGCLEADRYDKDRQWRNQTSGQRQQLCIHTLIKQSPQLQTFRNVISLRYVLYKLGSKSVIYLKSIITFLFRHPVEGSHFELEKRTAGTIQVECIYITFTTSLYASQVLHLLRLSHLDILPKRVNKSAIWSKGIDIKNFSSLVFDTRQRQEKIETFCRPTMTLASGPITQRGIMLPKITQRLHTQSSQIITFMTSFNQLSLRIFPRCLMFGTSTADSNATRHPYHRGKSIICPECQKKLTKSWEAKEHLMQHPEWEIEDRWKECFHQCELCDYYSIQKVNLLFHMKAKHKTIPDNQLEQNDIVRSCSLHVRFAEGKVHFDLRASEES</sequence>
<accession>A0AAW0G8C4</accession>
<proteinExistence type="predicted"/>
<dbReference type="EMBL" id="JASBNA010000018">
    <property type="protein sequence ID" value="KAK7685891.1"/>
    <property type="molecule type" value="Genomic_DNA"/>
</dbReference>
<feature type="domain" description="C2H2-type" evidence="1">
    <location>
        <begin position="315"/>
        <end position="335"/>
    </location>
</feature>
<evidence type="ECO:0000313" key="2">
    <source>
        <dbReference type="EMBL" id="KAK7685891.1"/>
    </source>
</evidence>
<dbReference type="AlphaFoldDB" id="A0AAW0G8C4"/>
<keyword evidence="3" id="KW-1185">Reference proteome</keyword>
<protein>
    <recommendedName>
        <fullName evidence="1">C2H2-type domain-containing protein</fullName>
    </recommendedName>
</protein>
<reference evidence="2 3" key="1">
    <citation type="submission" date="2022-09" db="EMBL/GenBank/DDBJ databases">
        <authorList>
            <person name="Palmer J.M."/>
        </authorList>
    </citation>
    <scope>NUCLEOTIDE SEQUENCE [LARGE SCALE GENOMIC DNA]</scope>
    <source>
        <strain evidence="2 3">DSM 7382</strain>
    </source>
</reference>
<name>A0AAW0G8C4_9APHY</name>
<dbReference type="PROSITE" id="PS00028">
    <property type="entry name" value="ZINC_FINGER_C2H2_1"/>
    <property type="match status" value="1"/>
</dbReference>
<dbReference type="Gene3D" id="3.30.160.60">
    <property type="entry name" value="Classic Zinc Finger"/>
    <property type="match status" value="1"/>
</dbReference>
<gene>
    <name evidence="2" type="ORF">QCA50_010698</name>
</gene>
<dbReference type="SMART" id="SM00355">
    <property type="entry name" value="ZnF_C2H2"/>
    <property type="match status" value="2"/>
</dbReference>
<comment type="caution">
    <text evidence="2">The sequence shown here is derived from an EMBL/GenBank/DDBJ whole genome shotgun (WGS) entry which is preliminary data.</text>
</comment>
<evidence type="ECO:0000259" key="1">
    <source>
        <dbReference type="PROSITE" id="PS00028"/>
    </source>
</evidence>
<dbReference type="Proteomes" id="UP001385951">
    <property type="component" value="Unassembled WGS sequence"/>
</dbReference>
<evidence type="ECO:0000313" key="3">
    <source>
        <dbReference type="Proteomes" id="UP001385951"/>
    </source>
</evidence>